<dbReference type="InterPro" id="IPR036397">
    <property type="entry name" value="RNaseH_sf"/>
</dbReference>
<dbReference type="GO" id="GO:0003676">
    <property type="term" value="F:nucleic acid binding"/>
    <property type="evidence" value="ECO:0007669"/>
    <property type="project" value="InterPro"/>
</dbReference>
<keyword evidence="2" id="KW-1185">Reference proteome</keyword>
<dbReference type="OrthoDB" id="4843387at2759"/>
<gene>
    <name evidence="1" type="ORF">NPIL_359931</name>
</gene>
<protein>
    <submittedName>
        <fullName evidence="1">Uncharacterized protein</fullName>
    </submittedName>
</protein>
<evidence type="ECO:0000313" key="2">
    <source>
        <dbReference type="Proteomes" id="UP000887013"/>
    </source>
</evidence>
<dbReference type="Proteomes" id="UP000887013">
    <property type="component" value="Unassembled WGS sequence"/>
</dbReference>
<evidence type="ECO:0000313" key="1">
    <source>
        <dbReference type="EMBL" id="GFT16249.1"/>
    </source>
</evidence>
<dbReference type="AlphaFoldDB" id="A0A8X6NJ76"/>
<dbReference type="EMBL" id="BMAW01009898">
    <property type="protein sequence ID" value="GFT16249.1"/>
    <property type="molecule type" value="Genomic_DNA"/>
</dbReference>
<comment type="caution">
    <text evidence="1">The sequence shown here is derived from an EMBL/GenBank/DDBJ whole genome shotgun (WGS) entry which is preliminary data.</text>
</comment>
<sequence length="106" mass="12356">MTGHIYLDIIVEQFVPFCKGSMGAEFVFMDGNARPYRANIVNEWLDSQNITCMKEFKEMYSKLDEEEQKELKDCLNKVLEIVLSEIGEIPEECEGKTGEWMDYLTE</sequence>
<accession>A0A8X6NJ76</accession>
<reference evidence="1" key="1">
    <citation type="submission" date="2020-08" db="EMBL/GenBank/DDBJ databases">
        <title>Multicomponent nature underlies the extraordinary mechanical properties of spider dragline silk.</title>
        <authorList>
            <person name="Kono N."/>
            <person name="Nakamura H."/>
            <person name="Mori M."/>
            <person name="Yoshida Y."/>
            <person name="Ohtoshi R."/>
            <person name="Malay A.D."/>
            <person name="Moran D.A.P."/>
            <person name="Tomita M."/>
            <person name="Numata K."/>
            <person name="Arakawa K."/>
        </authorList>
    </citation>
    <scope>NUCLEOTIDE SEQUENCE</scope>
</reference>
<dbReference type="Gene3D" id="3.30.420.10">
    <property type="entry name" value="Ribonuclease H-like superfamily/Ribonuclease H"/>
    <property type="match status" value="1"/>
</dbReference>
<name>A0A8X6NJ76_NEPPI</name>
<proteinExistence type="predicted"/>
<organism evidence="1 2">
    <name type="scientific">Nephila pilipes</name>
    <name type="common">Giant wood spider</name>
    <name type="synonym">Nephila maculata</name>
    <dbReference type="NCBI Taxonomy" id="299642"/>
    <lineage>
        <taxon>Eukaryota</taxon>
        <taxon>Metazoa</taxon>
        <taxon>Ecdysozoa</taxon>
        <taxon>Arthropoda</taxon>
        <taxon>Chelicerata</taxon>
        <taxon>Arachnida</taxon>
        <taxon>Araneae</taxon>
        <taxon>Araneomorphae</taxon>
        <taxon>Entelegynae</taxon>
        <taxon>Araneoidea</taxon>
        <taxon>Nephilidae</taxon>
        <taxon>Nephila</taxon>
    </lineage>
</organism>